<evidence type="ECO:0000256" key="1">
    <source>
        <dbReference type="ARBA" id="ARBA00004196"/>
    </source>
</evidence>
<feature type="signal peptide" evidence="4">
    <location>
        <begin position="1"/>
        <end position="31"/>
    </location>
</feature>
<proteinExistence type="inferred from homology"/>
<dbReference type="PANTHER" id="PTHR46847">
    <property type="entry name" value="D-ALLOSE-BINDING PERIPLASMIC PROTEIN-RELATED"/>
    <property type="match status" value="1"/>
</dbReference>
<evidence type="ECO:0000256" key="2">
    <source>
        <dbReference type="ARBA" id="ARBA00007639"/>
    </source>
</evidence>
<dbReference type="CDD" id="cd01536">
    <property type="entry name" value="PBP1_ABC_sugar_binding-like"/>
    <property type="match status" value="1"/>
</dbReference>
<comment type="subcellular location">
    <subcellularLocation>
        <location evidence="1">Cell envelope</location>
    </subcellularLocation>
</comment>
<feature type="chain" id="PRO_5047075758" evidence="4">
    <location>
        <begin position="32"/>
        <end position="415"/>
    </location>
</feature>
<evidence type="ECO:0000259" key="5">
    <source>
        <dbReference type="Pfam" id="PF13407"/>
    </source>
</evidence>
<keyword evidence="3 4" id="KW-0732">Signal</keyword>
<name>A0ABY4FSH8_9MICO</name>
<dbReference type="PROSITE" id="PS51257">
    <property type="entry name" value="PROKAR_LIPOPROTEIN"/>
    <property type="match status" value="1"/>
</dbReference>
<keyword evidence="7" id="KW-1185">Reference proteome</keyword>
<dbReference type="Gene3D" id="3.40.50.2300">
    <property type="match status" value="2"/>
</dbReference>
<reference evidence="6 7" key="1">
    <citation type="submission" date="2022-04" db="EMBL/GenBank/DDBJ databases">
        <title>Leucobacter sp. isolated from rhizosphere of onion.</title>
        <authorList>
            <person name="Won M."/>
            <person name="Lee C.-M."/>
            <person name="Woen H.-Y."/>
            <person name="Kwon S.-W."/>
        </authorList>
    </citation>
    <scope>NUCLEOTIDE SEQUENCE [LARGE SCALE GENOMIC DNA]</scope>
    <source>
        <strain evidence="6 7">H25R-14</strain>
    </source>
</reference>
<evidence type="ECO:0000256" key="3">
    <source>
        <dbReference type="ARBA" id="ARBA00022729"/>
    </source>
</evidence>
<accession>A0ABY4FSH8</accession>
<dbReference type="PANTHER" id="PTHR46847:SF1">
    <property type="entry name" value="D-ALLOSE-BINDING PERIPLASMIC PROTEIN-RELATED"/>
    <property type="match status" value="1"/>
</dbReference>
<evidence type="ECO:0000256" key="4">
    <source>
        <dbReference type="SAM" id="SignalP"/>
    </source>
</evidence>
<sequence>MRNNYSRLTATAGLLAAGALVLTACSGTASSDGGGAASDLPESVDLKGQTVASLFTSLNNDYYSSWDQGAQRAVEAFNGEYVAMTNEGDPATQISQFQQQVDAGVKIIFVTAPDPSSVGEMARIANENDVCFANTWESVPWESPFDFGDQYVTYHSNHSYQAAYDTVVSLFDEMGGEGNFVHLTGHPGSTPDTQRTLAVDDALKEYPDITLVDRQPGEWNRDDSRNAMAGIISRSGKDIDGVFGQNDDVAIGALNALTEAGIEDVPITGMDGNEGTMELIQAGDIYGAYSSLPQWSAGFSFVQALDACMSGETPAPLNRQLWSGGIFVTADNVDEYLDTYVGDNDPYDWVKMSRVAYPDDWDPQNKVEVLNMEEMWSWEPQPAGYELPEEYSAALPELDATNAEWDEHWKLLRRD</sequence>
<organism evidence="6 7">
    <name type="scientific">Leucobacter rhizosphaerae</name>
    <dbReference type="NCBI Taxonomy" id="2932245"/>
    <lineage>
        <taxon>Bacteria</taxon>
        <taxon>Bacillati</taxon>
        <taxon>Actinomycetota</taxon>
        <taxon>Actinomycetes</taxon>
        <taxon>Micrococcales</taxon>
        <taxon>Microbacteriaceae</taxon>
        <taxon>Leucobacter</taxon>
    </lineage>
</organism>
<dbReference type="EMBL" id="CP095043">
    <property type="protein sequence ID" value="UOQ59237.1"/>
    <property type="molecule type" value="Genomic_DNA"/>
</dbReference>
<comment type="similarity">
    <text evidence="2">Belongs to the bacterial solute-binding protein 2 family.</text>
</comment>
<feature type="domain" description="Periplasmic binding protein" evidence="5">
    <location>
        <begin position="54"/>
        <end position="312"/>
    </location>
</feature>
<dbReference type="InterPro" id="IPR028082">
    <property type="entry name" value="Peripla_BP_I"/>
</dbReference>
<dbReference type="Proteomes" id="UP000831775">
    <property type="component" value="Chromosome"/>
</dbReference>
<dbReference type="Pfam" id="PF13407">
    <property type="entry name" value="Peripla_BP_4"/>
    <property type="match status" value="1"/>
</dbReference>
<dbReference type="SUPFAM" id="SSF53822">
    <property type="entry name" value="Periplasmic binding protein-like I"/>
    <property type="match status" value="1"/>
</dbReference>
<dbReference type="InterPro" id="IPR025997">
    <property type="entry name" value="SBP_2_dom"/>
</dbReference>
<dbReference type="RefSeq" id="WP_244684140.1">
    <property type="nucleotide sequence ID" value="NZ_CP095043.1"/>
</dbReference>
<protein>
    <submittedName>
        <fullName evidence="6">Sugar ABC transporter substrate-binding protein</fullName>
    </submittedName>
</protein>
<evidence type="ECO:0000313" key="6">
    <source>
        <dbReference type="EMBL" id="UOQ59237.1"/>
    </source>
</evidence>
<evidence type="ECO:0000313" key="7">
    <source>
        <dbReference type="Proteomes" id="UP000831775"/>
    </source>
</evidence>
<gene>
    <name evidence="6" type="ORF">MUN76_09220</name>
</gene>